<dbReference type="CDD" id="cd01189">
    <property type="entry name" value="INT_ICEBs1_C_like"/>
    <property type="match status" value="1"/>
</dbReference>
<dbReference type="GO" id="GO:0015074">
    <property type="term" value="P:DNA integration"/>
    <property type="evidence" value="ECO:0007669"/>
    <property type="project" value="UniProtKB-KW"/>
</dbReference>
<keyword evidence="4" id="KW-0233">DNA recombination</keyword>
<keyword evidence="2" id="KW-0229">DNA integration</keyword>
<feature type="domain" description="Core-binding (CB)" evidence="7">
    <location>
        <begin position="68"/>
        <end position="148"/>
    </location>
</feature>
<dbReference type="InterPro" id="IPR004107">
    <property type="entry name" value="Integrase_SAM-like_N"/>
</dbReference>
<dbReference type="OrthoDB" id="9803188at2"/>
<sequence length="412" mass="48477">MVKYQKYETASGKELWKYSGYYGFDDKTGKKIQPRGRGFTTRAEAKLHYERKIEQIKNKSKAQHNGDIRFEELLEQFLKYYKNSGIKPGTYKKFKDEMERYALPILGDIYIQKIDINDCQKAYDQLKKYRKDHRKIKNQIKTVLDFAITKQYIDSNPMEYVLVSKTDLRYKKRRLDSSENFYTPEQLMTFLEAYKEVEEFQKFVYFRLLAFSGLRRGEALALFESDVLREEKAIKVTKTLTEDAQGKDMLAHTPKTETSNGLVYLDDDTYNYVIELINNRNSYDTYGNLTYLTKSKYLFVSPKTGRHYHRSAPNDWLKNFFDRNDKALKKRGLHRISPHGLRHSQATLLFELGVDPKDAQYRLRHKNLKTTMDIYTHLSENRKQTPVLKLDEFSSNGAISGATPSISKEKKS</sequence>
<comment type="caution">
    <text evidence="8">The sequence shown here is derived from an EMBL/GenBank/DDBJ whole genome shotgun (WGS) entry which is preliminary data.</text>
</comment>
<evidence type="ECO:0000313" key="8">
    <source>
        <dbReference type="EMBL" id="RSU11600.1"/>
    </source>
</evidence>
<dbReference type="Pfam" id="PF14659">
    <property type="entry name" value="Phage_int_SAM_3"/>
    <property type="match status" value="1"/>
</dbReference>
<dbReference type="InterPro" id="IPR050090">
    <property type="entry name" value="Tyrosine_recombinase_XerCD"/>
</dbReference>
<dbReference type="RefSeq" id="WP_126809223.1">
    <property type="nucleotide sequence ID" value="NZ_NGKA01000010.1"/>
</dbReference>
<dbReference type="PANTHER" id="PTHR30349">
    <property type="entry name" value="PHAGE INTEGRASE-RELATED"/>
    <property type="match status" value="1"/>
</dbReference>
<dbReference type="PROSITE" id="PS51898">
    <property type="entry name" value="TYR_RECOMBINASE"/>
    <property type="match status" value="1"/>
</dbReference>
<dbReference type="AlphaFoldDB" id="A0A430AU72"/>
<organism evidence="8 9">
    <name type="scientific">Vagococcus elongatus</name>
    <dbReference type="NCBI Taxonomy" id="180344"/>
    <lineage>
        <taxon>Bacteria</taxon>
        <taxon>Bacillati</taxon>
        <taxon>Bacillota</taxon>
        <taxon>Bacilli</taxon>
        <taxon>Lactobacillales</taxon>
        <taxon>Enterococcaceae</taxon>
        <taxon>Vagococcus</taxon>
    </lineage>
</organism>
<evidence type="ECO:0000256" key="1">
    <source>
        <dbReference type="ARBA" id="ARBA00008857"/>
    </source>
</evidence>
<evidence type="ECO:0000256" key="3">
    <source>
        <dbReference type="ARBA" id="ARBA00023125"/>
    </source>
</evidence>
<dbReference type="Proteomes" id="UP000287605">
    <property type="component" value="Unassembled WGS sequence"/>
</dbReference>
<evidence type="ECO:0000256" key="5">
    <source>
        <dbReference type="PROSITE-ProRule" id="PRU01248"/>
    </source>
</evidence>
<dbReference type="GO" id="GO:0003677">
    <property type="term" value="F:DNA binding"/>
    <property type="evidence" value="ECO:0007669"/>
    <property type="project" value="UniProtKB-UniRule"/>
</dbReference>
<dbReference type="InterPro" id="IPR002104">
    <property type="entry name" value="Integrase_catalytic"/>
</dbReference>
<evidence type="ECO:0000313" key="9">
    <source>
        <dbReference type="Proteomes" id="UP000287605"/>
    </source>
</evidence>
<keyword evidence="3 5" id="KW-0238">DNA-binding</keyword>
<name>A0A430AU72_9ENTE</name>
<dbReference type="InterPro" id="IPR028259">
    <property type="entry name" value="AP2-like_int_N"/>
</dbReference>
<dbReference type="InterPro" id="IPR013762">
    <property type="entry name" value="Integrase-like_cat_sf"/>
</dbReference>
<dbReference type="Gene3D" id="1.10.443.10">
    <property type="entry name" value="Intergrase catalytic core"/>
    <property type="match status" value="1"/>
</dbReference>
<dbReference type="InterPro" id="IPR010998">
    <property type="entry name" value="Integrase_recombinase_N"/>
</dbReference>
<dbReference type="InterPro" id="IPR011010">
    <property type="entry name" value="DNA_brk_join_enz"/>
</dbReference>
<protein>
    <recommendedName>
        <fullName evidence="10">Site-specific integrase</fullName>
    </recommendedName>
</protein>
<reference evidence="8 9" key="1">
    <citation type="submission" date="2017-05" db="EMBL/GenBank/DDBJ databases">
        <title>Vagococcus spp. assemblies.</title>
        <authorList>
            <person name="Gulvik C.A."/>
        </authorList>
    </citation>
    <scope>NUCLEOTIDE SEQUENCE [LARGE SCALE GENOMIC DNA]</scope>
    <source>
        <strain evidence="8 9">CCUG 51432</strain>
    </source>
</reference>
<evidence type="ECO:0000256" key="2">
    <source>
        <dbReference type="ARBA" id="ARBA00022908"/>
    </source>
</evidence>
<keyword evidence="9" id="KW-1185">Reference proteome</keyword>
<dbReference type="SUPFAM" id="SSF56349">
    <property type="entry name" value="DNA breaking-rejoining enzymes"/>
    <property type="match status" value="1"/>
</dbReference>
<comment type="similarity">
    <text evidence="1">Belongs to the 'phage' integrase family.</text>
</comment>
<evidence type="ECO:0000259" key="6">
    <source>
        <dbReference type="PROSITE" id="PS51898"/>
    </source>
</evidence>
<evidence type="ECO:0008006" key="10">
    <source>
        <dbReference type="Google" id="ProtNLM"/>
    </source>
</evidence>
<evidence type="ECO:0000256" key="4">
    <source>
        <dbReference type="ARBA" id="ARBA00023172"/>
    </source>
</evidence>
<dbReference type="GO" id="GO:0006310">
    <property type="term" value="P:DNA recombination"/>
    <property type="evidence" value="ECO:0007669"/>
    <property type="project" value="UniProtKB-KW"/>
</dbReference>
<dbReference type="Pfam" id="PF14657">
    <property type="entry name" value="Arm-DNA-bind_4"/>
    <property type="match status" value="1"/>
</dbReference>
<dbReference type="Pfam" id="PF00589">
    <property type="entry name" value="Phage_integrase"/>
    <property type="match status" value="1"/>
</dbReference>
<dbReference type="PANTHER" id="PTHR30349:SF64">
    <property type="entry name" value="PROPHAGE INTEGRASE INTD-RELATED"/>
    <property type="match status" value="1"/>
</dbReference>
<evidence type="ECO:0000259" key="7">
    <source>
        <dbReference type="PROSITE" id="PS51900"/>
    </source>
</evidence>
<feature type="domain" description="Tyr recombinase" evidence="6">
    <location>
        <begin position="177"/>
        <end position="388"/>
    </location>
</feature>
<accession>A0A430AU72</accession>
<gene>
    <name evidence="8" type="ORF">CBF29_07950</name>
</gene>
<dbReference type="InterPro" id="IPR044068">
    <property type="entry name" value="CB"/>
</dbReference>
<proteinExistence type="inferred from homology"/>
<dbReference type="Gene3D" id="1.10.150.130">
    <property type="match status" value="1"/>
</dbReference>
<dbReference type="PROSITE" id="PS51900">
    <property type="entry name" value="CB"/>
    <property type="match status" value="1"/>
</dbReference>
<dbReference type="EMBL" id="NGKA01000010">
    <property type="protein sequence ID" value="RSU11600.1"/>
    <property type="molecule type" value="Genomic_DNA"/>
</dbReference>